<accession>A0A4R5G5E6</accession>
<dbReference type="EMBL" id="SJWY01000053">
    <property type="protein sequence ID" value="TDE73997.1"/>
    <property type="molecule type" value="Genomic_DNA"/>
</dbReference>
<name>A0A4R5G5E6_9STRE</name>
<comment type="caution">
    <text evidence="1">The sequence shown here is derived from an EMBL/GenBank/DDBJ whole genome shotgun (WGS) entry which is preliminary data.</text>
</comment>
<reference evidence="1 2" key="1">
    <citation type="submission" date="2019-03" db="EMBL/GenBank/DDBJ databases">
        <authorList>
            <person name="Fan P."/>
        </authorList>
    </citation>
    <scope>NUCLEOTIDE SEQUENCE [LARGE SCALE GENOMIC DNA]</scope>
    <source>
        <strain evidence="1 2">KCJ4950</strain>
    </source>
</reference>
<evidence type="ECO:0000313" key="1">
    <source>
        <dbReference type="EMBL" id="TDE73997.1"/>
    </source>
</evidence>
<dbReference type="InterPro" id="IPR021512">
    <property type="entry name" value="DUF3173"/>
</dbReference>
<dbReference type="Proteomes" id="UP000295231">
    <property type="component" value="Unassembled WGS sequence"/>
</dbReference>
<sequence length="81" mass="9367">MINIVNKEDIIKLTGYSESQSKKLIREAKRKLVTDGFYWYNNKRVGRVPLKTIEELLGFELTNNHAIIESIQEDTATRKGV</sequence>
<proteinExistence type="predicted"/>
<dbReference type="Pfam" id="PF11372">
    <property type="entry name" value="DUF3173"/>
    <property type="match status" value="1"/>
</dbReference>
<protein>
    <submittedName>
        <fullName evidence="1">DUF3173 domain-containing protein</fullName>
    </submittedName>
</protein>
<evidence type="ECO:0000313" key="2">
    <source>
        <dbReference type="Proteomes" id="UP000295231"/>
    </source>
</evidence>
<organism evidence="1 2">
    <name type="scientific">Streptococcus vicugnae</name>
    <dbReference type="NCBI Taxonomy" id="2740579"/>
    <lineage>
        <taxon>Bacteria</taxon>
        <taxon>Bacillati</taxon>
        <taxon>Bacillota</taxon>
        <taxon>Bacilli</taxon>
        <taxon>Lactobacillales</taxon>
        <taxon>Streptococcaceae</taxon>
        <taxon>Streptococcus</taxon>
    </lineage>
</organism>
<dbReference type="AlphaFoldDB" id="A0A4R5G5E6"/>
<dbReference type="RefSeq" id="WP_132869257.1">
    <property type="nucleotide sequence ID" value="NZ_SJWY01000053.1"/>
</dbReference>
<keyword evidence="2" id="KW-1185">Reference proteome</keyword>
<gene>
    <name evidence="1" type="ORF">E0E04_03555</name>
</gene>